<dbReference type="AlphaFoldDB" id="A0A0F9SCS5"/>
<accession>A0A0F9SCS5</accession>
<name>A0A0F9SCS5_9ZZZZ</name>
<sequence>MIKHKGNLYRVAQPVAVIDDAYWRHAALKFWISAVVESGGSGDSLPAKSKRLTAATWAKIPEPIRTGVGHDVDVQQRILAAIDRNACHYINIDFAGWEPGVRGGTKEVQLVQSTLEWIEQFRTRPTLGGNTLIWAEYGSQVKRR</sequence>
<proteinExistence type="predicted"/>
<comment type="caution">
    <text evidence="1">The sequence shown here is derived from an EMBL/GenBank/DDBJ whole genome shotgun (WGS) entry which is preliminary data.</text>
</comment>
<protein>
    <submittedName>
        <fullName evidence="1">Uncharacterized protein</fullName>
    </submittedName>
</protein>
<evidence type="ECO:0000313" key="1">
    <source>
        <dbReference type="EMBL" id="KKN66690.1"/>
    </source>
</evidence>
<dbReference type="EMBL" id="LAZR01000493">
    <property type="protein sequence ID" value="KKN66690.1"/>
    <property type="molecule type" value="Genomic_DNA"/>
</dbReference>
<organism evidence="1">
    <name type="scientific">marine sediment metagenome</name>
    <dbReference type="NCBI Taxonomy" id="412755"/>
    <lineage>
        <taxon>unclassified sequences</taxon>
        <taxon>metagenomes</taxon>
        <taxon>ecological metagenomes</taxon>
    </lineage>
</organism>
<reference evidence="1" key="1">
    <citation type="journal article" date="2015" name="Nature">
        <title>Complex archaea that bridge the gap between prokaryotes and eukaryotes.</title>
        <authorList>
            <person name="Spang A."/>
            <person name="Saw J.H."/>
            <person name="Jorgensen S.L."/>
            <person name="Zaremba-Niedzwiedzka K."/>
            <person name="Martijn J."/>
            <person name="Lind A.E."/>
            <person name="van Eijk R."/>
            <person name="Schleper C."/>
            <person name="Guy L."/>
            <person name="Ettema T.J."/>
        </authorList>
    </citation>
    <scope>NUCLEOTIDE SEQUENCE</scope>
</reference>
<gene>
    <name evidence="1" type="ORF">LCGC14_0468760</name>
</gene>